<comment type="caution">
    <text evidence="5">The sequence shown here is derived from an EMBL/GenBank/DDBJ whole genome shotgun (WGS) entry which is preliminary data.</text>
</comment>
<accession>A0ABD3WCI9</accession>
<evidence type="ECO:0000256" key="3">
    <source>
        <dbReference type="PROSITE-ProRule" id="PRU00023"/>
    </source>
</evidence>
<dbReference type="PROSITE" id="PS50225">
    <property type="entry name" value="SOCS"/>
    <property type="match status" value="1"/>
</dbReference>
<dbReference type="CDD" id="cd03716">
    <property type="entry name" value="SOCS_ASB_like"/>
    <property type="match status" value="1"/>
</dbReference>
<keyword evidence="1" id="KW-0677">Repeat</keyword>
<feature type="repeat" description="ANK" evidence="3">
    <location>
        <begin position="61"/>
        <end position="97"/>
    </location>
</feature>
<dbReference type="SUPFAM" id="SSF48403">
    <property type="entry name" value="Ankyrin repeat"/>
    <property type="match status" value="1"/>
</dbReference>
<dbReference type="Gene3D" id="1.25.40.20">
    <property type="entry name" value="Ankyrin repeat-containing domain"/>
    <property type="match status" value="1"/>
</dbReference>
<evidence type="ECO:0000259" key="4">
    <source>
        <dbReference type="PROSITE" id="PS50225"/>
    </source>
</evidence>
<reference evidence="5 6" key="1">
    <citation type="submission" date="2024-11" db="EMBL/GenBank/DDBJ databases">
        <title>Chromosome-level genome assembly of the freshwater bivalve Anodonta woodiana.</title>
        <authorList>
            <person name="Chen X."/>
        </authorList>
    </citation>
    <scope>NUCLEOTIDE SEQUENCE [LARGE SCALE GENOMIC DNA]</scope>
    <source>
        <strain evidence="5">MN2024</strain>
        <tissue evidence="5">Gills</tissue>
    </source>
</reference>
<dbReference type="InterPro" id="IPR001496">
    <property type="entry name" value="SOCS_box"/>
</dbReference>
<dbReference type="EMBL" id="JBJQND010000007">
    <property type="protein sequence ID" value="KAL3871614.1"/>
    <property type="molecule type" value="Genomic_DNA"/>
</dbReference>
<dbReference type="AlphaFoldDB" id="A0ABD3WCI9"/>
<dbReference type="Proteomes" id="UP001634394">
    <property type="component" value="Unassembled WGS sequence"/>
</dbReference>
<dbReference type="PROSITE" id="PS50088">
    <property type="entry name" value="ANK_REPEAT"/>
    <property type="match status" value="2"/>
</dbReference>
<dbReference type="PANTHER" id="PTHR24126">
    <property type="entry name" value="ANKYRIN REPEAT, PH AND SEC7 DOMAIN CONTAINING PROTEIN SECG-RELATED"/>
    <property type="match status" value="1"/>
</dbReference>
<dbReference type="InterPro" id="IPR036770">
    <property type="entry name" value="Ankyrin_rpt-contain_sf"/>
</dbReference>
<sequence>MSSNRELEWEIQEAQWEREYLDDDGTADLQCQLLEAIRGRNVKKFKRIIDFGIDTHFVDDFGSSPLHIAVNQPSSAKLQEIIHILVYFGTSLHQLDRFGRTALHIAARTSANYVMTLLEAGCKTDVQDNAGRTPLMEACSCDSKESLAILQYLLDRKANIHIIDCDGMTALHCVCDNINQETVIRKELVYKLLYAGLSSTTLDKRGQLPICYELHHIDKRNGEERLDERFSVIRALISSGIGFDLSNNVHRHWLLKSLNACSPLFQSQLFRVAEPALLLSTIKKIHRHSCSVVSDDDDYAKFKAYLHNMTRNPRSLKALCRIVVRDKLDGFILVKSELLPLPQIVKDYIVLIG</sequence>
<gene>
    <name evidence="5" type="ORF">ACJMK2_039604</name>
</gene>
<organism evidence="5 6">
    <name type="scientific">Sinanodonta woodiana</name>
    <name type="common">Chinese pond mussel</name>
    <name type="synonym">Anodonta woodiana</name>
    <dbReference type="NCBI Taxonomy" id="1069815"/>
    <lineage>
        <taxon>Eukaryota</taxon>
        <taxon>Metazoa</taxon>
        <taxon>Spiralia</taxon>
        <taxon>Lophotrochozoa</taxon>
        <taxon>Mollusca</taxon>
        <taxon>Bivalvia</taxon>
        <taxon>Autobranchia</taxon>
        <taxon>Heteroconchia</taxon>
        <taxon>Palaeoheterodonta</taxon>
        <taxon>Unionida</taxon>
        <taxon>Unionoidea</taxon>
        <taxon>Unionidae</taxon>
        <taxon>Unioninae</taxon>
        <taxon>Sinanodonta</taxon>
    </lineage>
</organism>
<evidence type="ECO:0000313" key="6">
    <source>
        <dbReference type="Proteomes" id="UP001634394"/>
    </source>
</evidence>
<proteinExistence type="predicted"/>
<feature type="domain" description="SOCS box" evidence="4">
    <location>
        <begin position="301"/>
        <end position="349"/>
    </location>
</feature>
<name>A0ABD3WCI9_SINWO</name>
<evidence type="ECO:0000256" key="1">
    <source>
        <dbReference type="ARBA" id="ARBA00022737"/>
    </source>
</evidence>
<protein>
    <recommendedName>
        <fullName evidence="4">SOCS box domain-containing protein</fullName>
    </recommendedName>
</protein>
<dbReference type="SMART" id="SM00248">
    <property type="entry name" value="ANK"/>
    <property type="match status" value="4"/>
</dbReference>
<dbReference type="InterPro" id="IPR002110">
    <property type="entry name" value="Ankyrin_rpt"/>
</dbReference>
<evidence type="ECO:0000256" key="2">
    <source>
        <dbReference type="ARBA" id="ARBA00023043"/>
    </source>
</evidence>
<keyword evidence="6" id="KW-1185">Reference proteome</keyword>
<evidence type="ECO:0000313" key="5">
    <source>
        <dbReference type="EMBL" id="KAL3871614.1"/>
    </source>
</evidence>
<dbReference type="SUPFAM" id="SSF158235">
    <property type="entry name" value="SOCS box-like"/>
    <property type="match status" value="1"/>
</dbReference>
<dbReference type="InterPro" id="IPR036036">
    <property type="entry name" value="SOCS_box-like_dom_sf"/>
</dbReference>
<feature type="repeat" description="ANK" evidence="3">
    <location>
        <begin position="130"/>
        <end position="165"/>
    </location>
</feature>
<dbReference type="Pfam" id="PF12796">
    <property type="entry name" value="Ank_2"/>
    <property type="match status" value="1"/>
</dbReference>
<dbReference type="Pfam" id="PF07525">
    <property type="entry name" value="SOCS_box"/>
    <property type="match status" value="1"/>
</dbReference>
<keyword evidence="2 3" id="KW-0040">ANK repeat</keyword>